<reference evidence="2 3" key="1">
    <citation type="submission" date="2018-11" db="EMBL/GenBank/DDBJ databases">
        <title>Genome sequencing of Lachnoanaerobaculum sp. KCOM 2030 (= ChDC B114).</title>
        <authorList>
            <person name="Kook J.-K."/>
            <person name="Park S.-N."/>
            <person name="Lim Y.K."/>
        </authorList>
    </citation>
    <scope>NUCLEOTIDE SEQUENCE [LARGE SCALE GENOMIC DNA]</scope>
    <source>
        <strain evidence="2 3">KCOM 2030</strain>
    </source>
</reference>
<keyword evidence="1" id="KW-1133">Transmembrane helix</keyword>
<evidence type="ECO:0000313" key="3">
    <source>
        <dbReference type="Proteomes" id="UP000272490"/>
    </source>
</evidence>
<feature type="transmembrane region" description="Helical" evidence="1">
    <location>
        <begin position="21"/>
        <end position="39"/>
    </location>
</feature>
<feature type="transmembrane region" description="Helical" evidence="1">
    <location>
        <begin position="214"/>
        <end position="236"/>
    </location>
</feature>
<keyword evidence="1" id="KW-0812">Transmembrane</keyword>
<protein>
    <submittedName>
        <fullName evidence="2">Uncharacterized protein</fullName>
    </submittedName>
</protein>
<dbReference type="RefSeq" id="WP_128673613.1">
    <property type="nucleotide sequence ID" value="NZ_RRCO01000002.1"/>
</dbReference>
<name>A0A3P3QZH2_9FIRM</name>
<proteinExistence type="predicted"/>
<sequence>MENDFILEKGCIINEESPQKHFPWILGIIYNIVVYRWAYVIISQLNSTEKKEFDILPHIVYLILLLIPLILQIISVNKAIKRNDINYCIDGALFYGYAMFPVSLLCALCILGVAVGEIFILIACMVVPATIFFVPFIAIPCIIFLMILILLYYVLLSPGMLTAGYLVRSYKDEYGLSNNKYNRHKFFRFIPGVNLIDILYISNKYRDRGKSQTVIIAVSLILMILTIVVAIAISRIL</sequence>
<dbReference type="AlphaFoldDB" id="A0A3P3QZH2"/>
<comment type="caution">
    <text evidence="2">The sequence shown here is derived from an EMBL/GenBank/DDBJ whole genome shotgun (WGS) entry which is preliminary data.</text>
</comment>
<dbReference type="OrthoDB" id="2060950at2"/>
<feature type="transmembrane region" description="Helical" evidence="1">
    <location>
        <begin position="59"/>
        <end position="80"/>
    </location>
</feature>
<feature type="transmembrane region" description="Helical" evidence="1">
    <location>
        <begin position="92"/>
        <end position="113"/>
    </location>
</feature>
<evidence type="ECO:0000256" key="1">
    <source>
        <dbReference type="SAM" id="Phobius"/>
    </source>
</evidence>
<evidence type="ECO:0000313" key="2">
    <source>
        <dbReference type="EMBL" id="RRJ25790.1"/>
    </source>
</evidence>
<dbReference type="Proteomes" id="UP000272490">
    <property type="component" value="Unassembled WGS sequence"/>
</dbReference>
<dbReference type="EMBL" id="RRCO01000002">
    <property type="protein sequence ID" value="RRJ25790.1"/>
    <property type="molecule type" value="Genomic_DNA"/>
</dbReference>
<keyword evidence="1" id="KW-0472">Membrane</keyword>
<keyword evidence="3" id="KW-1185">Reference proteome</keyword>
<organism evidence="2 3">
    <name type="scientific">Lachnoanaerobaculum gingivalis</name>
    <dbReference type="NCBI Taxonomy" id="2490855"/>
    <lineage>
        <taxon>Bacteria</taxon>
        <taxon>Bacillati</taxon>
        <taxon>Bacillota</taxon>
        <taxon>Clostridia</taxon>
        <taxon>Lachnospirales</taxon>
        <taxon>Lachnospiraceae</taxon>
        <taxon>Lachnoanaerobaculum</taxon>
    </lineage>
</organism>
<accession>A0A3P3QZH2</accession>
<gene>
    <name evidence="2" type="ORF">EHV10_04395</name>
</gene>